<dbReference type="RefSeq" id="WP_075552716.1">
    <property type="nucleotide sequence ID" value="NZ_CP015792.1"/>
</dbReference>
<dbReference type="AlphaFoldDB" id="A0AAC9KXC7"/>
<keyword evidence="1" id="KW-0732">Signal</keyword>
<proteinExistence type="predicted"/>
<dbReference type="PROSITE" id="PS51257">
    <property type="entry name" value="PROKAR_LIPOPROTEIN"/>
    <property type="match status" value="1"/>
</dbReference>
<feature type="signal peptide" evidence="1">
    <location>
        <begin position="1"/>
        <end position="23"/>
    </location>
</feature>
<protein>
    <recommendedName>
        <fullName evidence="4">Lipoprotein</fullName>
    </recommendedName>
</protein>
<keyword evidence="2" id="KW-0614">Plasmid</keyword>
<sequence>MKTKNKYLFMVFLTFLIFIVACSQDSQNKQGKVLNYLEDADSPKLTPTTTVNIDFHSGSLFLDSIRSAHEALYKADLLESTNFFNYEVMKSRRDQHGLPSKPPAYIYYTKAPNESTFFTIAIRTPHFGGPHLGQLEIVIRAHDLAPQGFLVYRINHHERTSSNLNRRYYRFFDSTIKNIHRADTSNIKLKNLNGYLESKISNTILNDRGKITKFVNTVLNALQQEPEDATQLLTPYFSEAVSAVVFSSLTPLLDYRIQDGIANVVRTDYLSSALPIPYYLNLVKQWEGINYLQYIKENPSKDVRHGKQAITPEEPLVFMNIIKYK</sequence>
<reference evidence="2 3" key="1">
    <citation type="journal article" date="2016" name="PLoS ONE">
        <title>Whole Genome Sequence and Comparative Genomics of the Novel Lyme Borreliosis Causing Pathogen, Borrelia mayonii.</title>
        <authorList>
            <person name="Kingry L.C."/>
            <person name="Batra D."/>
            <person name="Replogle A."/>
            <person name="Rowe L.A."/>
            <person name="Pritt B.S."/>
            <person name="Petersen J.M."/>
        </authorList>
    </citation>
    <scope>NUCLEOTIDE SEQUENCE [LARGE SCALE GENOMIC DNA]</scope>
    <source>
        <strain evidence="2 3">MN14-1420</strain>
    </source>
</reference>
<evidence type="ECO:0000256" key="1">
    <source>
        <dbReference type="SAM" id="SignalP"/>
    </source>
</evidence>
<gene>
    <name evidence="2" type="ORF">Bmayo_04880</name>
</gene>
<geneLocation type="plasmid" evidence="2 3">
    <name>lp28-4</name>
</geneLocation>
<organism evidence="2 3">
    <name type="scientific">Borreliella mayonii</name>
    <dbReference type="NCBI Taxonomy" id="1674146"/>
    <lineage>
        <taxon>Bacteria</taxon>
        <taxon>Pseudomonadati</taxon>
        <taxon>Spirochaetota</taxon>
        <taxon>Spirochaetia</taxon>
        <taxon>Spirochaetales</taxon>
        <taxon>Borreliaceae</taxon>
        <taxon>Borreliella</taxon>
    </lineage>
</organism>
<dbReference type="Proteomes" id="UP000185516">
    <property type="component" value="Plasmid lp28-4"/>
</dbReference>
<evidence type="ECO:0000313" key="2">
    <source>
        <dbReference type="EMBL" id="APT00415.1"/>
    </source>
</evidence>
<evidence type="ECO:0000313" key="3">
    <source>
        <dbReference type="Proteomes" id="UP000185516"/>
    </source>
</evidence>
<dbReference type="KEGG" id="bmay:A7X70_05690"/>
<name>A0AAC9KXC7_9SPIR</name>
<dbReference type="EMBL" id="CP015792">
    <property type="protein sequence ID" value="APT00415.1"/>
    <property type="molecule type" value="Genomic_DNA"/>
</dbReference>
<evidence type="ECO:0008006" key="4">
    <source>
        <dbReference type="Google" id="ProtNLM"/>
    </source>
</evidence>
<accession>A0AAC9KXC7</accession>
<keyword evidence="3" id="KW-1185">Reference proteome</keyword>
<feature type="chain" id="PRO_5042234190" description="Lipoprotein" evidence="1">
    <location>
        <begin position="24"/>
        <end position="325"/>
    </location>
</feature>